<gene>
    <name evidence="1" type="ORF">RF11_09131</name>
</gene>
<evidence type="ECO:0000313" key="2">
    <source>
        <dbReference type="Proteomes" id="UP000031668"/>
    </source>
</evidence>
<dbReference type="AlphaFoldDB" id="A0A0C2MRZ3"/>
<protein>
    <submittedName>
        <fullName evidence="1">Uncharacterized protein</fullName>
    </submittedName>
</protein>
<organism evidence="1 2">
    <name type="scientific">Thelohanellus kitauei</name>
    <name type="common">Myxosporean</name>
    <dbReference type="NCBI Taxonomy" id="669202"/>
    <lineage>
        <taxon>Eukaryota</taxon>
        <taxon>Metazoa</taxon>
        <taxon>Cnidaria</taxon>
        <taxon>Myxozoa</taxon>
        <taxon>Myxosporea</taxon>
        <taxon>Bivalvulida</taxon>
        <taxon>Platysporina</taxon>
        <taxon>Myxobolidae</taxon>
        <taxon>Thelohanellus</taxon>
    </lineage>
</organism>
<name>A0A0C2MRZ3_THEKT</name>
<accession>A0A0C2MRZ3</accession>
<dbReference type="EMBL" id="JWZT01004251">
    <property type="protein sequence ID" value="KII64502.1"/>
    <property type="molecule type" value="Genomic_DNA"/>
</dbReference>
<proteinExistence type="predicted"/>
<comment type="caution">
    <text evidence="1">The sequence shown here is derived from an EMBL/GenBank/DDBJ whole genome shotgun (WGS) entry which is preliminary data.</text>
</comment>
<sequence length="291" mass="33711">MHNKKLNQAILKEDDEKTFCRNPHAYDTVMGCLDKDLKKKAMESDSDFRTQYIEIVVRGNWFWANAANSLSHLNDKVNDYLFKLKSKFPSMDDFFRKWQHLQKDLLKQENMNVLQHLGTYCYAWEISYSVNKMSEISLEMHSALSQFIDESKKSGKDHSKLKKLKHDISEAQKSIVEVMTSSFKQMHREKLPDLHPLMKDVIHSKLTQKIKAATADQKPEPSIGAMKQAKVAIEKYVELVDETIETVYAEKKIFTPSDVCEEMMLDPVTEILKQSERALRHEGHAEASIQA</sequence>
<reference evidence="1 2" key="1">
    <citation type="journal article" date="2014" name="Genome Biol. Evol.">
        <title>The genome of the myxosporean Thelohanellus kitauei shows adaptations to nutrient acquisition within its fish host.</title>
        <authorList>
            <person name="Yang Y."/>
            <person name="Xiong J."/>
            <person name="Zhou Z."/>
            <person name="Huo F."/>
            <person name="Miao W."/>
            <person name="Ran C."/>
            <person name="Liu Y."/>
            <person name="Zhang J."/>
            <person name="Feng J."/>
            <person name="Wang M."/>
            <person name="Wang M."/>
            <person name="Wang L."/>
            <person name="Yao B."/>
        </authorList>
    </citation>
    <scope>NUCLEOTIDE SEQUENCE [LARGE SCALE GENOMIC DNA]</scope>
    <source>
        <strain evidence="1">Wuqing</strain>
    </source>
</reference>
<dbReference type="Proteomes" id="UP000031668">
    <property type="component" value="Unassembled WGS sequence"/>
</dbReference>
<keyword evidence="2" id="KW-1185">Reference proteome</keyword>
<evidence type="ECO:0000313" key="1">
    <source>
        <dbReference type="EMBL" id="KII64502.1"/>
    </source>
</evidence>